<evidence type="ECO:0000313" key="2">
    <source>
        <dbReference type="Proteomes" id="UP000295718"/>
    </source>
</evidence>
<accession>A0A4R1R587</accession>
<comment type="caution">
    <text evidence="1">The sequence shown here is derived from an EMBL/GenBank/DDBJ whole genome shotgun (WGS) entry which is preliminary data.</text>
</comment>
<dbReference type="Proteomes" id="UP000295718">
    <property type="component" value="Unassembled WGS sequence"/>
</dbReference>
<dbReference type="STRING" id="1469948.GCA_000732725_00342"/>
<proteinExistence type="predicted"/>
<name>A0A4R1R587_9FIRM</name>
<sequence>MQKSLKEEITIHNPFLIEGILTPNASVNKLLIAKMPDCSVSQSLSGKSAQDIFSTDLLITEIKNSADKLQIDISSLEEKSLPLYLETCLESDSPTVSSEAHRILKLFGERLAVILLCLKEGSAENRKARMDWTDEHWNYWSCLQQIILVGGLASPPLGGQLKYYMEKVFALSNKTPYRIILGKDSTYAGLRGCATYLESGPQLQVNLIFDYGQSFIKRCYVTVENGQVKDVVILEKTLSQHVEWDIKDPITEKKEAVLLNNHFLETIAKTILEVETLGLTIHPHIILSIANYVKDGVIANRGGYGKLRLISSNYADYLSGYLKEIYNKDYYFTMVHDGTAMAAGYSNHPMSVCLSLGTAFGVGFPTP</sequence>
<dbReference type="AlphaFoldDB" id="A0A4R1R587"/>
<gene>
    <name evidence="1" type="ORF">EDD76_102306</name>
</gene>
<protein>
    <submittedName>
        <fullName evidence="1">Uncharacterized protein</fullName>
    </submittedName>
</protein>
<organism evidence="1 2">
    <name type="scientific">Kineothrix alysoides</name>
    <dbReference type="NCBI Taxonomy" id="1469948"/>
    <lineage>
        <taxon>Bacteria</taxon>
        <taxon>Bacillati</taxon>
        <taxon>Bacillota</taxon>
        <taxon>Clostridia</taxon>
        <taxon>Lachnospirales</taxon>
        <taxon>Lachnospiraceae</taxon>
        <taxon>Kineothrix</taxon>
    </lineage>
</organism>
<dbReference type="OrthoDB" id="1935151at2"/>
<dbReference type="RefSeq" id="WP_051869234.1">
    <property type="nucleotide sequence ID" value="NZ_JPNB01000001.1"/>
</dbReference>
<reference evidence="1 2" key="1">
    <citation type="submission" date="2019-03" db="EMBL/GenBank/DDBJ databases">
        <title>Genomic Encyclopedia of Type Strains, Phase IV (KMG-IV): sequencing the most valuable type-strain genomes for metagenomic binning, comparative biology and taxonomic classification.</title>
        <authorList>
            <person name="Goeker M."/>
        </authorList>
    </citation>
    <scope>NUCLEOTIDE SEQUENCE [LARGE SCALE GENOMIC DNA]</scope>
    <source>
        <strain evidence="1 2">DSM 100556</strain>
    </source>
</reference>
<keyword evidence="2" id="KW-1185">Reference proteome</keyword>
<dbReference type="EMBL" id="SLUO01000002">
    <property type="protein sequence ID" value="TCL60608.1"/>
    <property type="molecule type" value="Genomic_DNA"/>
</dbReference>
<evidence type="ECO:0000313" key="1">
    <source>
        <dbReference type="EMBL" id="TCL60608.1"/>
    </source>
</evidence>